<dbReference type="Pfam" id="PF06271">
    <property type="entry name" value="RDD"/>
    <property type="match status" value="1"/>
</dbReference>
<evidence type="ECO:0000313" key="8">
    <source>
        <dbReference type="EMBL" id="ATD66885.1"/>
    </source>
</evidence>
<feature type="domain" description="RDD" evidence="7">
    <location>
        <begin position="19"/>
        <end position="152"/>
    </location>
</feature>
<proteinExistence type="predicted"/>
<feature type="transmembrane region" description="Helical" evidence="6">
    <location>
        <begin position="32"/>
        <end position="57"/>
    </location>
</feature>
<evidence type="ECO:0000259" key="7">
    <source>
        <dbReference type="Pfam" id="PF06271"/>
    </source>
</evidence>
<keyword evidence="9" id="KW-1185">Reference proteome</keyword>
<dbReference type="KEGG" id="lum:CNR27_04980"/>
<dbReference type="EMBL" id="CP023406">
    <property type="protein sequence ID" value="ATD66885.1"/>
    <property type="molecule type" value="Genomic_DNA"/>
</dbReference>
<feature type="transmembrane region" description="Helical" evidence="6">
    <location>
        <begin position="116"/>
        <end position="139"/>
    </location>
</feature>
<protein>
    <recommendedName>
        <fullName evidence="7">RDD domain-containing protein</fullName>
    </recommendedName>
</protein>
<accession>A0A290XCL2</accession>
<reference evidence="9" key="1">
    <citation type="submission" date="2017-09" db="EMBL/GenBank/DDBJ databases">
        <title>Luteimonas liuhanmingii sp.nov., isolated from the intestinal contents of Tibetan Plateau Pika in Yushu, Qinghai Province, China.</title>
        <authorList>
            <person name="Gui Z."/>
        </authorList>
    </citation>
    <scope>NUCLEOTIDE SEQUENCE [LARGE SCALE GENOMIC DNA]</scope>
    <source>
        <strain evidence="9">100111</strain>
    </source>
</reference>
<dbReference type="InterPro" id="IPR010432">
    <property type="entry name" value="RDD"/>
</dbReference>
<comment type="subcellular location">
    <subcellularLocation>
        <location evidence="1">Cell membrane</location>
        <topology evidence="1">Multi-pass membrane protein</topology>
    </subcellularLocation>
</comment>
<name>A0A290XCL2_9GAMM</name>
<organism evidence="8 9">
    <name type="scientific">Luteimonas chenhongjianii</name>
    <dbReference type="NCBI Taxonomy" id="2006110"/>
    <lineage>
        <taxon>Bacteria</taxon>
        <taxon>Pseudomonadati</taxon>
        <taxon>Pseudomonadota</taxon>
        <taxon>Gammaproteobacteria</taxon>
        <taxon>Lysobacterales</taxon>
        <taxon>Lysobacteraceae</taxon>
        <taxon>Luteimonas</taxon>
    </lineage>
</organism>
<dbReference type="GO" id="GO:0005886">
    <property type="term" value="C:plasma membrane"/>
    <property type="evidence" value="ECO:0007669"/>
    <property type="project" value="UniProtKB-SubCell"/>
</dbReference>
<keyword evidence="2" id="KW-1003">Cell membrane</keyword>
<dbReference type="OrthoDB" id="9793824at2"/>
<keyword evidence="3 6" id="KW-0812">Transmembrane</keyword>
<keyword evidence="5 6" id="KW-0472">Membrane</keyword>
<evidence type="ECO:0000256" key="4">
    <source>
        <dbReference type="ARBA" id="ARBA00022989"/>
    </source>
</evidence>
<keyword evidence="4 6" id="KW-1133">Transmembrane helix</keyword>
<evidence type="ECO:0000313" key="9">
    <source>
        <dbReference type="Proteomes" id="UP000218968"/>
    </source>
</evidence>
<dbReference type="AlphaFoldDB" id="A0A290XCL2"/>
<dbReference type="InterPro" id="IPR051791">
    <property type="entry name" value="Pra-immunoreactive"/>
</dbReference>
<evidence type="ECO:0000256" key="1">
    <source>
        <dbReference type="ARBA" id="ARBA00004651"/>
    </source>
</evidence>
<dbReference type="PANTHER" id="PTHR36115:SF10">
    <property type="entry name" value="RDD DOMAIN-CONTAINING PROTEIN"/>
    <property type="match status" value="1"/>
</dbReference>
<evidence type="ECO:0000256" key="6">
    <source>
        <dbReference type="SAM" id="Phobius"/>
    </source>
</evidence>
<dbReference type="Proteomes" id="UP000218968">
    <property type="component" value="Chromosome"/>
</dbReference>
<evidence type="ECO:0000256" key="2">
    <source>
        <dbReference type="ARBA" id="ARBA00022475"/>
    </source>
</evidence>
<dbReference type="RefSeq" id="WP_096297211.1">
    <property type="nucleotide sequence ID" value="NZ_CP023406.1"/>
</dbReference>
<evidence type="ECO:0000256" key="5">
    <source>
        <dbReference type="ARBA" id="ARBA00023136"/>
    </source>
</evidence>
<evidence type="ECO:0000256" key="3">
    <source>
        <dbReference type="ARBA" id="ARBA00022692"/>
    </source>
</evidence>
<gene>
    <name evidence="8" type="ORF">CNR27_04980</name>
</gene>
<dbReference type="PANTHER" id="PTHR36115">
    <property type="entry name" value="PROLINE-RICH ANTIGEN HOMOLOG-RELATED"/>
    <property type="match status" value="1"/>
</dbReference>
<sequence length="163" mass="18069">MSAPDASATTVAVASPPRPLIGWRLLAMFYDLWPVLALCFAIAVPFVLIDVLIAGDVRHNIGPLSAMQWLLWAVCVVAAGLYAVTSWRTGGQTLGMRPWRLRVRDSAGQRPSTKALWLRFGVGMLSLLAGGLGFWWAWIDRDRLTWHDRASGTRLMREPARKG</sequence>
<feature type="transmembrane region" description="Helical" evidence="6">
    <location>
        <begin position="69"/>
        <end position="87"/>
    </location>
</feature>